<dbReference type="PANTHER" id="PTHR23507:SF11">
    <property type="entry name" value="SOLUTE CARRIER FAMILY RELATED"/>
    <property type="match status" value="1"/>
</dbReference>
<organism evidence="6 7">
    <name type="scientific">Syphacia muris</name>
    <dbReference type="NCBI Taxonomy" id="451379"/>
    <lineage>
        <taxon>Eukaryota</taxon>
        <taxon>Metazoa</taxon>
        <taxon>Ecdysozoa</taxon>
        <taxon>Nematoda</taxon>
        <taxon>Chromadorea</taxon>
        <taxon>Rhabditida</taxon>
        <taxon>Spirurina</taxon>
        <taxon>Oxyuridomorpha</taxon>
        <taxon>Oxyuroidea</taxon>
        <taxon>Oxyuridae</taxon>
        <taxon>Syphacia</taxon>
    </lineage>
</organism>
<proteinExistence type="predicted"/>
<reference evidence="7" key="1">
    <citation type="submission" date="2017-02" db="UniProtKB">
        <authorList>
            <consortium name="WormBaseParasite"/>
        </authorList>
    </citation>
    <scope>IDENTIFICATION</scope>
</reference>
<evidence type="ECO:0000256" key="3">
    <source>
        <dbReference type="ARBA" id="ARBA00022989"/>
    </source>
</evidence>
<feature type="transmembrane region" description="Helical" evidence="5">
    <location>
        <begin position="130"/>
        <end position="152"/>
    </location>
</feature>
<keyword evidence="4 5" id="KW-0472">Membrane</keyword>
<sequence>MIISSWKIQVEPLVFILSACNAARQTVLPQLMQSKMEREYEAPANLNGTTLKKFYNKKMVKWDQYYDYVNMPLSSISGIFYGKIYGSNVINFSGAYSDRMGRKICMLVGIASVAVDTAFRMLMLGSSTDLSLYFFLVDALVTAFMGNFHLFMSSCNAYMADIFPNKKMLSKRMVIMSAAFSAGALGGSLLTKFLIKHLSAIIILLISQCCVVLGFIYTLAVIEFRKPTKKSLLRAADEECQECSKIQKDKKFKYKLVLGVKKFYTLLLYIFRLRLIDTLKNSLKSLTDSVKIFIVERDGHRRCFLFLAFIAVFLDQCVFDEEKSLIGTYTRLPPFNWGTEDYALYKTIRPFNQIVWILFGLLVLKQYMKLYDTMLIVLGIVSMGLCALVVGLAQSSWLIYASIPVGGLHGLLNPLTLSFISCLVNPDETGKAFAVNSIAGKLAGIAQTAVLNNIYIATVVWWQGFVWVLMAVISVFASLIILFIHIIARKEKIGA</sequence>
<keyword evidence="2 5" id="KW-0812">Transmembrane</keyword>
<feature type="transmembrane region" description="Helical" evidence="5">
    <location>
        <begin position="254"/>
        <end position="271"/>
    </location>
</feature>
<dbReference type="Proteomes" id="UP000046393">
    <property type="component" value="Unplaced"/>
</dbReference>
<evidence type="ECO:0000313" key="7">
    <source>
        <dbReference type="WBParaSite" id="SMUV_0000794901-mRNA-1"/>
    </source>
</evidence>
<comment type="subcellular location">
    <subcellularLocation>
        <location evidence="1">Membrane</location>
        <topology evidence="1">Multi-pass membrane protein</topology>
    </subcellularLocation>
</comment>
<dbReference type="GO" id="GO:0022857">
    <property type="term" value="F:transmembrane transporter activity"/>
    <property type="evidence" value="ECO:0007669"/>
    <property type="project" value="InterPro"/>
</dbReference>
<keyword evidence="6" id="KW-1185">Reference proteome</keyword>
<feature type="transmembrane region" description="Helical" evidence="5">
    <location>
        <begin position="376"/>
        <end position="400"/>
    </location>
</feature>
<evidence type="ECO:0000313" key="6">
    <source>
        <dbReference type="Proteomes" id="UP000046393"/>
    </source>
</evidence>
<protein>
    <submittedName>
        <fullName evidence="7">MFS domain-containing protein</fullName>
    </submittedName>
</protein>
<dbReference type="InterPro" id="IPR036259">
    <property type="entry name" value="MFS_trans_sf"/>
</dbReference>
<feature type="transmembrane region" description="Helical" evidence="5">
    <location>
        <begin position="342"/>
        <end position="364"/>
    </location>
</feature>
<evidence type="ECO:0000256" key="1">
    <source>
        <dbReference type="ARBA" id="ARBA00004141"/>
    </source>
</evidence>
<keyword evidence="3 5" id="KW-1133">Transmembrane helix</keyword>
<feature type="transmembrane region" description="Helical" evidence="5">
    <location>
        <begin position="104"/>
        <end position="124"/>
    </location>
</feature>
<evidence type="ECO:0000256" key="5">
    <source>
        <dbReference type="SAM" id="Phobius"/>
    </source>
</evidence>
<dbReference type="Gene3D" id="1.20.1250.20">
    <property type="entry name" value="MFS general substrate transporter like domains"/>
    <property type="match status" value="1"/>
</dbReference>
<dbReference type="AlphaFoldDB" id="A0A0N5AT11"/>
<name>A0A0N5AT11_9BILA</name>
<feature type="transmembrane region" description="Helical" evidence="5">
    <location>
        <begin position="465"/>
        <end position="488"/>
    </location>
</feature>
<accession>A0A0N5AT11</accession>
<dbReference type="SUPFAM" id="SSF103473">
    <property type="entry name" value="MFS general substrate transporter"/>
    <property type="match status" value="1"/>
</dbReference>
<evidence type="ECO:0000256" key="4">
    <source>
        <dbReference type="ARBA" id="ARBA00023136"/>
    </source>
</evidence>
<feature type="transmembrane region" description="Helical" evidence="5">
    <location>
        <begin position="201"/>
        <end position="222"/>
    </location>
</feature>
<dbReference type="Pfam" id="PF07690">
    <property type="entry name" value="MFS_1"/>
    <property type="match status" value="1"/>
</dbReference>
<dbReference type="GO" id="GO:0016020">
    <property type="term" value="C:membrane"/>
    <property type="evidence" value="ECO:0007669"/>
    <property type="project" value="UniProtKB-SubCell"/>
</dbReference>
<dbReference type="PANTHER" id="PTHR23507">
    <property type="entry name" value="ZGC:174356"/>
    <property type="match status" value="1"/>
</dbReference>
<evidence type="ECO:0000256" key="2">
    <source>
        <dbReference type="ARBA" id="ARBA00022692"/>
    </source>
</evidence>
<dbReference type="InterPro" id="IPR011701">
    <property type="entry name" value="MFS"/>
</dbReference>
<feature type="transmembrane region" description="Helical" evidence="5">
    <location>
        <begin position="173"/>
        <end position="195"/>
    </location>
</feature>
<dbReference type="WBParaSite" id="SMUV_0000794901-mRNA-1">
    <property type="protein sequence ID" value="SMUV_0000794901-mRNA-1"/>
    <property type="gene ID" value="SMUV_0000794901"/>
</dbReference>